<keyword evidence="3" id="KW-1185">Reference proteome</keyword>
<proteinExistence type="predicted"/>
<reference evidence="2 3" key="1">
    <citation type="journal article" date="2012" name="Genome Biol.">
        <title>Genome and low-iron response of an oceanic diatom adapted to chronic iron limitation.</title>
        <authorList>
            <person name="Lommer M."/>
            <person name="Specht M."/>
            <person name="Roy A.S."/>
            <person name="Kraemer L."/>
            <person name="Andreson R."/>
            <person name="Gutowska M.A."/>
            <person name="Wolf J."/>
            <person name="Bergner S.V."/>
            <person name="Schilhabel M.B."/>
            <person name="Klostermeier U.C."/>
            <person name="Beiko R.G."/>
            <person name="Rosenstiel P."/>
            <person name="Hippler M."/>
            <person name="Laroche J."/>
        </authorList>
    </citation>
    <scope>NUCLEOTIDE SEQUENCE [LARGE SCALE GENOMIC DNA]</scope>
    <source>
        <strain evidence="2 3">CCMP1005</strain>
    </source>
</reference>
<name>K0R8F4_THAOC</name>
<dbReference type="AlphaFoldDB" id="K0R8F4"/>
<organism evidence="2 3">
    <name type="scientific">Thalassiosira oceanica</name>
    <name type="common">Marine diatom</name>
    <dbReference type="NCBI Taxonomy" id="159749"/>
    <lineage>
        <taxon>Eukaryota</taxon>
        <taxon>Sar</taxon>
        <taxon>Stramenopiles</taxon>
        <taxon>Ochrophyta</taxon>
        <taxon>Bacillariophyta</taxon>
        <taxon>Coscinodiscophyceae</taxon>
        <taxon>Thalassiosirophycidae</taxon>
        <taxon>Thalassiosirales</taxon>
        <taxon>Thalassiosiraceae</taxon>
        <taxon>Thalassiosira</taxon>
    </lineage>
</organism>
<protein>
    <submittedName>
        <fullName evidence="2">Uncharacterized protein</fullName>
    </submittedName>
</protein>
<sequence length="171" mass="17868">MELTLGISFSGGRAGGVVRGRLFFETRASGWESPGGREIKAAPHWKAGSMAGRSKSSGRATAEMKRCVTIFSAFKGLRPNDVGNVGKDDRRCLISYVATDFWQRSRRGRWSASGSVVSRRSGGVSWAGLGQGKGKGWGRGGASARLAREGGRGGQGGWVGKWGSAAGTGTS</sequence>
<feature type="compositionally biased region" description="Gly residues" evidence="1">
    <location>
        <begin position="129"/>
        <end position="141"/>
    </location>
</feature>
<dbReference type="EMBL" id="AGNL01048830">
    <property type="protein sequence ID" value="EJK45071.1"/>
    <property type="molecule type" value="Genomic_DNA"/>
</dbReference>
<feature type="region of interest" description="Disordered" evidence="1">
    <location>
        <begin position="127"/>
        <end position="171"/>
    </location>
</feature>
<feature type="non-terminal residue" evidence="2">
    <location>
        <position position="171"/>
    </location>
</feature>
<dbReference type="Proteomes" id="UP000266841">
    <property type="component" value="Unassembled WGS sequence"/>
</dbReference>
<accession>K0R8F4</accession>
<evidence type="ECO:0000313" key="2">
    <source>
        <dbReference type="EMBL" id="EJK45071.1"/>
    </source>
</evidence>
<gene>
    <name evidence="2" type="ORF">THAOC_36332</name>
</gene>
<comment type="caution">
    <text evidence="2">The sequence shown here is derived from an EMBL/GenBank/DDBJ whole genome shotgun (WGS) entry which is preliminary data.</text>
</comment>
<evidence type="ECO:0000313" key="3">
    <source>
        <dbReference type="Proteomes" id="UP000266841"/>
    </source>
</evidence>
<evidence type="ECO:0000256" key="1">
    <source>
        <dbReference type="SAM" id="MobiDB-lite"/>
    </source>
</evidence>